<dbReference type="Pfam" id="PF13517">
    <property type="entry name" value="FG-GAP_3"/>
    <property type="match status" value="1"/>
</dbReference>
<evidence type="ECO:0000256" key="1">
    <source>
        <dbReference type="ARBA" id="ARBA00004479"/>
    </source>
</evidence>
<keyword evidence="13" id="KW-1185">Reference proteome</keyword>
<dbReference type="EMBL" id="KZ819635">
    <property type="protein sequence ID" value="PWN91524.1"/>
    <property type="molecule type" value="Genomic_DNA"/>
</dbReference>
<feature type="chain" id="PRO_5016318178" description="T-cell immunomodulatory protein TIP C2 domain-containing protein" evidence="10">
    <location>
        <begin position="23"/>
        <end position="733"/>
    </location>
</feature>
<feature type="region of interest" description="Disordered" evidence="8">
    <location>
        <begin position="351"/>
        <end position="375"/>
    </location>
</feature>
<proteinExistence type="inferred from homology"/>
<feature type="region of interest" description="Disordered" evidence="8">
    <location>
        <begin position="269"/>
        <end position="289"/>
    </location>
</feature>
<organism evidence="12 13">
    <name type="scientific">Acaromyces ingoldii</name>
    <dbReference type="NCBI Taxonomy" id="215250"/>
    <lineage>
        <taxon>Eukaryota</taxon>
        <taxon>Fungi</taxon>
        <taxon>Dikarya</taxon>
        <taxon>Basidiomycota</taxon>
        <taxon>Ustilaginomycotina</taxon>
        <taxon>Exobasidiomycetes</taxon>
        <taxon>Exobasidiales</taxon>
        <taxon>Cryptobasidiaceae</taxon>
        <taxon>Acaromyces</taxon>
    </lineage>
</organism>
<keyword evidence="4 10" id="KW-0732">Signal</keyword>
<comment type="similarity">
    <text evidence="2">Belongs to the TIP family.</text>
</comment>
<name>A0A316YRT3_9BASI</name>
<dbReference type="InterPro" id="IPR024881">
    <property type="entry name" value="Tip"/>
</dbReference>
<evidence type="ECO:0000259" key="11">
    <source>
        <dbReference type="Pfam" id="PF23122"/>
    </source>
</evidence>
<evidence type="ECO:0000256" key="2">
    <source>
        <dbReference type="ARBA" id="ARBA00006496"/>
    </source>
</evidence>
<dbReference type="InterPro" id="IPR013517">
    <property type="entry name" value="FG-GAP"/>
</dbReference>
<reference evidence="12 13" key="1">
    <citation type="journal article" date="2018" name="Mol. Biol. Evol.">
        <title>Broad Genomic Sampling Reveals a Smut Pathogenic Ancestry of the Fungal Clade Ustilaginomycotina.</title>
        <authorList>
            <person name="Kijpornyongpan T."/>
            <person name="Mondo S.J."/>
            <person name="Barry K."/>
            <person name="Sandor L."/>
            <person name="Lee J."/>
            <person name="Lipzen A."/>
            <person name="Pangilinan J."/>
            <person name="LaButti K."/>
            <person name="Hainaut M."/>
            <person name="Henrissat B."/>
            <person name="Grigoriev I.V."/>
            <person name="Spatafora J.W."/>
            <person name="Aime M.C."/>
        </authorList>
    </citation>
    <scope>NUCLEOTIDE SEQUENCE [LARGE SCALE GENOMIC DNA]</scope>
    <source>
        <strain evidence="12 13">MCA 4198</strain>
    </source>
</reference>
<feature type="signal peptide" evidence="10">
    <location>
        <begin position="1"/>
        <end position="22"/>
    </location>
</feature>
<evidence type="ECO:0000313" key="13">
    <source>
        <dbReference type="Proteomes" id="UP000245768"/>
    </source>
</evidence>
<evidence type="ECO:0000256" key="4">
    <source>
        <dbReference type="ARBA" id="ARBA00022729"/>
    </source>
</evidence>
<dbReference type="PANTHER" id="PTHR13412">
    <property type="entry name" value="T-CELL IMMUNOMODULATORY PROTEIN HOMOLOG"/>
    <property type="match status" value="1"/>
</dbReference>
<feature type="compositionally biased region" description="Low complexity" evidence="8">
    <location>
        <begin position="355"/>
        <end position="375"/>
    </location>
</feature>
<evidence type="ECO:0000256" key="8">
    <source>
        <dbReference type="SAM" id="MobiDB-lite"/>
    </source>
</evidence>
<feature type="compositionally biased region" description="Basic and acidic residues" evidence="8">
    <location>
        <begin position="269"/>
        <end position="278"/>
    </location>
</feature>
<evidence type="ECO:0000256" key="6">
    <source>
        <dbReference type="ARBA" id="ARBA00023136"/>
    </source>
</evidence>
<keyword evidence="3 9" id="KW-0812">Transmembrane</keyword>
<feature type="domain" description="T-cell immunomodulatory protein TIP C2" evidence="11">
    <location>
        <begin position="580"/>
        <end position="681"/>
    </location>
</feature>
<sequence>MAKTAILAAAAVLALMASPVGAIFGIGDKRFTYEGLIDAGSLGMDDVDGQVVAFGDFNGDSFIDAFVLSQDRKRIDVRLWDHNNFRFSKPQADGVSSIQMPDKLTVSNVVPADFNFDGKLDVLVMMFDETPLQPLKNLALRQGIWLADLDGRFEKGYQETNQSTYAHPILLDSTGDMRPDLLGHSHEAEGILSTWTNTWKESNGTRMFSVAPAPLNGDERLPSPKCRLDTPHSSAFVDMDGDCLADLFLDCESGPFSGRSYEIWTADKEKASSGKKDTNSTSPGYSFARKGNLPKGTGALTFADMDGDGTIDVVFPTCDDEGRGECYINIAYNRQIPLCSNKHQGWFGVGPGEPPATKSKAKSASASTSARAAKPTCRDPEANLCTADSDFLFNFDTTRQNDDFLRLPISAIVPENRILQSDDLLIQPLPVPLSIGDFNKDGFPDLAIITVPTKKSKADETRVRLLTSVSCEGRGPPKPGCPDEPEKRAGRRTFEMLSTKVDAIEGINDARSISFLDIDEDGSLDMMIQRLPLSGATMDRRRVSFIQNNFFYDAFMLKAITLNGACSSYCEPAQGEKYKPSGVNYAGASYKFTVLDTNGNRRAQQVGQLAQTSFRALLTPYSFFGLGRTNNYVESLFVGSTRRQQDNYLEMEGVIPNSQVVILPWQQGQPGDPSTWIKELYLSPGDWIPIVTVVLVTIVVILLGFVFVLHLHERREDERERKRAVHAINFDAL</sequence>
<dbReference type="GeneID" id="37042948"/>
<dbReference type="InterPro" id="IPR057089">
    <property type="entry name" value="C2_TIP"/>
</dbReference>
<dbReference type="Proteomes" id="UP000245768">
    <property type="component" value="Unassembled WGS sequence"/>
</dbReference>
<comment type="subcellular location">
    <subcellularLocation>
        <location evidence="1">Membrane</location>
        <topology evidence="1">Single-pass type I membrane protein</topology>
    </subcellularLocation>
</comment>
<dbReference type="InterPro" id="IPR028994">
    <property type="entry name" value="Integrin_alpha_N"/>
</dbReference>
<evidence type="ECO:0000256" key="7">
    <source>
        <dbReference type="ARBA" id="ARBA00023180"/>
    </source>
</evidence>
<dbReference type="OrthoDB" id="10022113at2759"/>
<dbReference type="PANTHER" id="PTHR13412:SF0">
    <property type="entry name" value="T-CELL IMMUNOMODULATORY PROTEIN"/>
    <property type="match status" value="1"/>
</dbReference>
<evidence type="ECO:0000313" key="12">
    <source>
        <dbReference type="EMBL" id="PWN91524.1"/>
    </source>
</evidence>
<evidence type="ECO:0000256" key="5">
    <source>
        <dbReference type="ARBA" id="ARBA00022989"/>
    </source>
</evidence>
<keyword evidence="5 9" id="KW-1133">Transmembrane helix</keyword>
<dbReference type="InParanoid" id="A0A316YRT3"/>
<dbReference type="SUPFAM" id="SSF69318">
    <property type="entry name" value="Integrin alpha N-terminal domain"/>
    <property type="match status" value="1"/>
</dbReference>
<evidence type="ECO:0000256" key="10">
    <source>
        <dbReference type="SAM" id="SignalP"/>
    </source>
</evidence>
<feature type="transmembrane region" description="Helical" evidence="9">
    <location>
        <begin position="687"/>
        <end position="711"/>
    </location>
</feature>
<gene>
    <name evidence="12" type="ORF">FA10DRAFT_265373</name>
</gene>
<evidence type="ECO:0000256" key="3">
    <source>
        <dbReference type="ARBA" id="ARBA00022692"/>
    </source>
</evidence>
<accession>A0A316YRT3</accession>
<dbReference type="AlphaFoldDB" id="A0A316YRT3"/>
<protein>
    <recommendedName>
        <fullName evidence="11">T-cell immunomodulatory protein TIP C2 domain-containing protein</fullName>
    </recommendedName>
</protein>
<dbReference type="GO" id="GO:0005886">
    <property type="term" value="C:plasma membrane"/>
    <property type="evidence" value="ECO:0007669"/>
    <property type="project" value="TreeGrafter"/>
</dbReference>
<dbReference type="Pfam" id="PF23122">
    <property type="entry name" value="C2_ITFG1"/>
    <property type="match status" value="1"/>
</dbReference>
<dbReference type="RefSeq" id="XP_025378722.1">
    <property type="nucleotide sequence ID" value="XM_025521032.1"/>
</dbReference>
<evidence type="ECO:0000256" key="9">
    <source>
        <dbReference type="SAM" id="Phobius"/>
    </source>
</evidence>
<keyword evidence="7" id="KW-0325">Glycoprotein</keyword>
<keyword evidence="6 9" id="KW-0472">Membrane</keyword>